<evidence type="ECO:0000313" key="2">
    <source>
        <dbReference type="Proteomes" id="UP001628179"/>
    </source>
</evidence>
<dbReference type="EMBL" id="BAAFSV010000004">
    <property type="protein sequence ID" value="GAB1317933.1"/>
    <property type="molecule type" value="Genomic_DNA"/>
</dbReference>
<name>A0ABQ0GJI5_9PEZI</name>
<reference evidence="1 2" key="1">
    <citation type="submission" date="2024-09" db="EMBL/GenBank/DDBJ databases">
        <title>Itraconazole resistance in Madurella fahalii resulting from another homologue of gene encoding cytochrome P450 14-alpha sterol demethylase (CYP51).</title>
        <authorList>
            <person name="Yoshioka I."/>
            <person name="Fahal A.H."/>
            <person name="Kaneko S."/>
            <person name="Yaguchi T."/>
        </authorList>
    </citation>
    <scope>NUCLEOTIDE SEQUENCE [LARGE SCALE GENOMIC DNA]</scope>
    <source>
        <strain evidence="1 2">IFM 68171</strain>
    </source>
</reference>
<dbReference type="Proteomes" id="UP001628179">
    <property type="component" value="Unassembled WGS sequence"/>
</dbReference>
<sequence>MTDERAVRARPILACLKRVYGAAFSGYPQPAQPREDAVVQRLMQLGNSYMSLPRGKPAIERRSRLRQLAKDLQSSLMMCLGGEVDKHLSRIVNISLWRKDRGEWSILTNDSQLLVNLLLSGDDFEHVILLPPEDFNEESFRWPRYLISFGNHIEGFDYDIIEYIGRCAGSPSESHSKALTRLCQFSPTDLSSQALLNKLWLLPGDSLSLLQFHLLRPPHEYHLKDKDWMENRLCVMQLLNVMATFTGALGNALYHRLLAGGRRLLSRITIPPARVLGNIRPDERLHILDKLGPRLTVYDIVNRTPNAMRPVVENPLRFWTRPGPKMIQSTGRRSCRGLLDGASPPSRLSARLWEQQLGAVSDFMRISGSQ</sequence>
<dbReference type="RefSeq" id="XP_070919664.1">
    <property type="nucleotide sequence ID" value="XM_071063563.1"/>
</dbReference>
<evidence type="ECO:0000313" key="1">
    <source>
        <dbReference type="EMBL" id="GAB1317933.1"/>
    </source>
</evidence>
<dbReference type="GeneID" id="98178886"/>
<keyword evidence="2" id="KW-1185">Reference proteome</keyword>
<proteinExistence type="predicted"/>
<gene>
    <name evidence="1" type="ORF">MFIFM68171_08143</name>
</gene>
<protein>
    <submittedName>
        <fullName evidence="1">Uncharacterized protein</fullName>
    </submittedName>
</protein>
<accession>A0ABQ0GJI5</accession>
<organism evidence="1 2">
    <name type="scientific">Madurella fahalii</name>
    <dbReference type="NCBI Taxonomy" id="1157608"/>
    <lineage>
        <taxon>Eukaryota</taxon>
        <taxon>Fungi</taxon>
        <taxon>Dikarya</taxon>
        <taxon>Ascomycota</taxon>
        <taxon>Pezizomycotina</taxon>
        <taxon>Sordariomycetes</taxon>
        <taxon>Sordariomycetidae</taxon>
        <taxon>Sordariales</taxon>
        <taxon>Sordariales incertae sedis</taxon>
        <taxon>Madurella</taxon>
    </lineage>
</organism>
<comment type="caution">
    <text evidence="1">The sequence shown here is derived from an EMBL/GenBank/DDBJ whole genome shotgun (WGS) entry which is preliminary data.</text>
</comment>